<dbReference type="PANTHER" id="PTHR33569">
    <property type="entry name" value="UREASE"/>
    <property type="match status" value="1"/>
</dbReference>
<dbReference type="InterPro" id="IPR032466">
    <property type="entry name" value="Metal_Hydrolase"/>
</dbReference>
<reference evidence="4 5" key="1">
    <citation type="journal article" date="2019" name="Environ. Microbiol.">
        <title>At the nexus of three kingdoms: the genome of the mycorrhizal fungus Gigaspora margarita provides insights into plant, endobacterial and fungal interactions.</title>
        <authorList>
            <person name="Venice F."/>
            <person name="Ghignone S."/>
            <person name="Salvioli di Fossalunga A."/>
            <person name="Amselem J."/>
            <person name="Novero M."/>
            <person name="Xianan X."/>
            <person name="Sedzielewska Toro K."/>
            <person name="Morin E."/>
            <person name="Lipzen A."/>
            <person name="Grigoriev I.V."/>
            <person name="Henrissat B."/>
            <person name="Martin F.M."/>
            <person name="Bonfante P."/>
        </authorList>
    </citation>
    <scope>NUCLEOTIDE SEQUENCE [LARGE SCALE GENOMIC DNA]</scope>
    <source>
        <strain evidence="4 5">BEG34</strain>
    </source>
</reference>
<keyword evidence="5" id="KW-1185">Reference proteome</keyword>
<dbReference type="PROSITE" id="PS51368">
    <property type="entry name" value="UREASE_3"/>
    <property type="match status" value="1"/>
</dbReference>
<comment type="caution">
    <text evidence="2">Lacks conserved residue(s) required for the propagation of feature annotation.</text>
</comment>
<evidence type="ECO:0000256" key="1">
    <source>
        <dbReference type="ARBA" id="ARBA00022801"/>
    </source>
</evidence>
<proteinExistence type="predicted"/>
<accession>A0A8H3X6H8</accession>
<feature type="domain" description="Urease" evidence="3">
    <location>
        <begin position="27"/>
        <end position="185"/>
    </location>
</feature>
<organism evidence="4 5">
    <name type="scientific">Gigaspora margarita</name>
    <dbReference type="NCBI Taxonomy" id="4874"/>
    <lineage>
        <taxon>Eukaryota</taxon>
        <taxon>Fungi</taxon>
        <taxon>Fungi incertae sedis</taxon>
        <taxon>Mucoromycota</taxon>
        <taxon>Glomeromycotina</taxon>
        <taxon>Glomeromycetes</taxon>
        <taxon>Diversisporales</taxon>
        <taxon>Gigasporaceae</taxon>
        <taxon>Gigaspora</taxon>
    </lineage>
</organism>
<dbReference type="OrthoDB" id="1708534at2759"/>
<dbReference type="EMBL" id="WTPW01001634">
    <property type="protein sequence ID" value="KAF0424719.1"/>
    <property type="molecule type" value="Genomic_DNA"/>
</dbReference>
<evidence type="ECO:0000256" key="2">
    <source>
        <dbReference type="PROSITE-ProRule" id="PRU00700"/>
    </source>
</evidence>
<gene>
    <name evidence="4" type="ORF">F8M41_006468</name>
</gene>
<dbReference type="GO" id="GO:0009039">
    <property type="term" value="F:urease activity"/>
    <property type="evidence" value="ECO:0007669"/>
    <property type="project" value="InterPro"/>
</dbReference>
<keyword evidence="1" id="KW-0378">Hydrolase</keyword>
<dbReference type="InterPro" id="IPR050069">
    <property type="entry name" value="Urease_subunit"/>
</dbReference>
<name>A0A8H3X6H8_GIGMA</name>
<protein>
    <submittedName>
        <fullName evidence="4">Urease subunit alpha</fullName>
    </submittedName>
</protein>
<evidence type="ECO:0000313" key="4">
    <source>
        <dbReference type="EMBL" id="KAF0424719.1"/>
    </source>
</evidence>
<sequence length="213" mass="24267">MNFSFTSKSNASDPEALREQIKASVLGFVEQTIFALKNRTIHAYHSESTGCSYIIHVCRGPNVIPSLTNLTCPYTANMLEEHVYMLIVCYHLDRNILDNIAFAETIIVEVILHNMGAISIISRVGKILLRSWKIAHKIKLQRERLDTNDDVQLIILTMFGAYSGAASKNSYTFVSLASIYRVQKYGLRKKVQTVKNCKYWKESYKIECFSAKD</sequence>
<dbReference type="SUPFAM" id="SSF51556">
    <property type="entry name" value="Metallo-dependent hydrolases"/>
    <property type="match status" value="1"/>
</dbReference>
<dbReference type="AlphaFoldDB" id="A0A8H3X6H8"/>
<comment type="caution">
    <text evidence="4">The sequence shown here is derived from an EMBL/GenBank/DDBJ whole genome shotgun (WGS) entry which is preliminary data.</text>
</comment>
<evidence type="ECO:0000313" key="5">
    <source>
        <dbReference type="Proteomes" id="UP000439903"/>
    </source>
</evidence>
<dbReference type="Proteomes" id="UP000439903">
    <property type="component" value="Unassembled WGS sequence"/>
</dbReference>
<dbReference type="Gene3D" id="3.20.20.140">
    <property type="entry name" value="Metal-dependent hydrolases"/>
    <property type="match status" value="1"/>
</dbReference>
<dbReference type="PANTHER" id="PTHR33569:SF1">
    <property type="entry name" value="UREASE"/>
    <property type="match status" value="1"/>
</dbReference>
<dbReference type="GO" id="GO:0016151">
    <property type="term" value="F:nickel cation binding"/>
    <property type="evidence" value="ECO:0007669"/>
    <property type="project" value="InterPro"/>
</dbReference>
<dbReference type="InterPro" id="IPR017951">
    <property type="entry name" value="Urease_asu_c"/>
</dbReference>
<evidence type="ECO:0000259" key="3">
    <source>
        <dbReference type="PROSITE" id="PS51368"/>
    </source>
</evidence>